<dbReference type="AlphaFoldDB" id="A0AAD2D612"/>
<organism evidence="4 5">
    <name type="scientific">Euplotes crassus</name>
    <dbReference type="NCBI Taxonomy" id="5936"/>
    <lineage>
        <taxon>Eukaryota</taxon>
        <taxon>Sar</taxon>
        <taxon>Alveolata</taxon>
        <taxon>Ciliophora</taxon>
        <taxon>Intramacronucleata</taxon>
        <taxon>Spirotrichea</taxon>
        <taxon>Hypotrichia</taxon>
        <taxon>Euplotida</taxon>
        <taxon>Euplotidae</taxon>
        <taxon>Moneuplotes</taxon>
    </lineage>
</organism>
<gene>
    <name evidence="4" type="ORF">ECRASSUSDP1_LOCUS22312</name>
</gene>
<sequence length="217" mass="24665">MNHHGMPPQGMPNQGMPPPMGQMPGEAPPGVSNSHSRTVFVGNIPYDADDNQIKALLKLVGPFHTFRLKHDKESEKPKGYGFCEYKDMDIASSALRNLNQYELNGRQLRVDFASDNKNGTNLKDEEVKYRDIADIYNQETWEPYQISDCTSVQDIMKNLSLGQKEFLLNAIKDIVEKSEEHEQAIEKILDKDPELCNTLLKIQDEVIESYKNNFSSS</sequence>
<feature type="region of interest" description="Disordered" evidence="2">
    <location>
        <begin position="1"/>
        <end position="34"/>
    </location>
</feature>
<evidence type="ECO:0000313" key="4">
    <source>
        <dbReference type="EMBL" id="CAI2380871.1"/>
    </source>
</evidence>
<dbReference type="PANTHER" id="PTHR45735">
    <property type="entry name" value="CLEAVAGE STIMULATION FACTOR SUBUNIT 2"/>
    <property type="match status" value="1"/>
</dbReference>
<evidence type="ECO:0000259" key="3">
    <source>
        <dbReference type="PROSITE" id="PS50102"/>
    </source>
</evidence>
<dbReference type="InterPro" id="IPR035979">
    <property type="entry name" value="RBD_domain_sf"/>
</dbReference>
<dbReference type="InterPro" id="IPR000504">
    <property type="entry name" value="RRM_dom"/>
</dbReference>
<feature type="domain" description="RRM" evidence="3">
    <location>
        <begin position="37"/>
        <end position="115"/>
    </location>
</feature>
<comment type="caution">
    <text evidence="4">The sequence shown here is derived from an EMBL/GenBank/DDBJ whole genome shotgun (WGS) entry which is preliminary data.</text>
</comment>
<keyword evidence="5" id="KW-1185">Reference proteome</keyword>
<reference evidence="4" key="1">
    <citation type="submission" date="2023-07" db="EMBL/GenBank/DDBJ databases">
        <authorList>
            <consortium name="AG Swart"/>
            <person name="Singh M."/>
            <person name="Singh A."/>
            <person name="Seah K."/>
            <person name="Emmerich C."/>
        </authorList>
    </citation>
    <scope>NUCLEOTIDE SEQUENCE</scope>
    <source>
        <strain evidence="4">DP1</strain>
    </source>
</reference>
<evidence type="ECO:0000256" key="2">
    <source>
        <dbReference type="SAM" id="MobiDB-lite"/>
    </source>
</evidence>
<evidence type="ECO:0000313" key="5">
    <source>
        <dbReference type="Proteomes" id="UP001295684"/>
    </source>
</evidence>
<dbReference type="Proteomes" id="UP001295684">
    <property type="component" value="Unassembled WGS sequence"/>
</dbReference>
<dbReference type="CDD" id="cd12398">
    <property type="entry name" value="RRM_CSTF2_RNA15_like"/>
    <property type="match status" value="1"/>
</dbReference>
<dbReference type="GO" id="GO:0005847">
    <property type="term" value="C:mRNA cleavage and polyadenylation specificity factor complex"/>
    <property type="evidence" value="ECO:0007669"/>
    <property type="project" value="TreeGrafter"/>
</dbReference>
<dbReference type="EMBL" id="CAMPGE010022871">
    <property type="protein sequence ID" value="CAI2380871.1"/>
    <property type="molecule type" value="Genomic_DNA"/>
</dbReference>
<dbReference type="SMART" id="SM00360">
    <property type="entry name" value="RRM"/>
    <property type="match status" value="1"/>
</dbReference>
<dbReference type="PANTHER" id="PTHR45735:SF2">
    <property type="entry name" value="CLEAVAGE STIMULATION FACTOR SUBUNIT 2"/>
    <property type="match status" value="1"/>
</dbReference>
<proteinExistence type="predicted"/>
<name>A0AAD2D612_EUPCR</name>
<dbReference type="Pfam" id="PF00076">
    <property type="entry name" value="RRM_1"/>
    <property type="match status" value="1"/>
</dbReference>
<dbReference type="Gene3D" id="3.30.70.330">
    <property type="match status" value="1"/>
</dbReference>
<dbReference type="SUPFAM" id="SSF54928">
    <property type="entry name" value="RNA-binding domain, RBD"/>
    <property type="match status" value="1"/>
</dbReference>
<accession>A0AAD2D612</accession>
<keyword evidence="1" id="KW-0694">RNA-binding</keyword>
<protein>
    <recommendedName>
        <fullName evidence="3">RRM domain-containing protein</fullName>
    </recommendedName>
</protein>
<dbReference type="GO" id="GO:0003729">
    <property type="term" value="F:mRNA binding"/>
    <property type="evidence" value="ECO:0007669"/>
    <property type="project" value="TreeGrafter"/>
</dbReference>
<dbReference type="InterPro" id="IPR012677">
    <property type="entry name" value="Nucleotide-bd_a/b_plait_sf"/>
</dbReference>
<evidence type="ECO:0000256" key="1">
    <source>
        <dbReference type="PROSITE-ProRule" id="PRU00176"/>
    </source>
</evidence>
<feature type="compositionally biased region" description="Low complexity" evidence="2">
    <location>
        <begin position="1"/>
        <end position="14"/>
    </location>
</feature>
<dbReference type="PROSITE" id="PS50102">
    <property type="entry name" value="RRM"/>
    <property type="match status" value="1"/>
</dbReference>